<gene>
    <name evidence="3" type="ORF">jhhlp_006178</name>
</gene>
<comment type="caution">
    <text evidence="3">The sequence shown here is derived from an EMBL/GenBank/DDBJ whole genome shotgun (WGS) entry which is preliminary data.</text>
</comment>
<keyword evidence="2" id="KW-1133">Transmembrane helix</keyword>
<dbReference type="InParanoid" id="A0A2N3N583"/>
<reference evidence="3 4" key="1">
    <citation type="journal article" date="2017" name="G3 (Bethesda)">
        <title>First Draft Genome Sequence of the Pathogenic Fungus Lomentospora prolificans (Formerly Scedosporium prolificans).</title>
        <authorList>
            <person name="Luo R."/>
            <person name="Zimin A."/>
            <person name="Workman R."/>
            <person name="Fan Y."/>
            <person name="Pertea G."/>
            <person name="Grossman N."/>
            <person name="Wear M.P."/>
            <person name="Jia B."/>
            <person name="Miller H."/>
            <person name="Casadevall A."/>
            <person name="Timp W."/>
            <person name="Zhang S.X."/>
            <person name="Salzberg S.L."/>
        </authorList>
    </citation>
    <scope>NUCLEOTIDE SEQUENCE [LARGE SCALE GENOMIC DNA]</scope>
    <source>
        <strain evidence="3 4">JHH-5317</strain>
    </source>
</reference>
<dbReference type="CDD" id="cd24145">
    <property type="entry name" value="Mgr3-like"/>
    <property type="match status" value="1"/>
</dbReference>
<dbReference type="AlphaFoldDB" id="A0A2N3N583"/>
<dbReference type="GO" id="GO:0031942">
    <property type="term" value="C:i-AAA complex"/>
    <property type="evidence" value="ECO:0007669"/>
    <property type="project" value="TreeGrafter"/>
</dbReference>
<evidence type="ECO:0000313" key="4">
    <source>
        <dbReference type="Proteomes" id="UP000233524"/>
    </source>
</evidence>
<dbReference type="STRING" id="41688.A0A2N3N583"/>
<sequence>MASRQLHTIRALPARAARPASSQALGARPSLQPGLQLCARARCPPRHGPVQLHAFVRHSSTEQGPAQSSSRPTFRQPTPPTIPDILRKGFNFTAIFSAFGRGGFRKAARQNPGEFLFALVILGGISGVVAYTVYLYFNYFNASQFTRFPKPIAKSLRRALYYTNIKPDPKLAQKYYKRALEQCNELGLDPFSDEVLGIRIQTAAWLEGIGNYNGAITVLGGIVNDCLRWVDVMEKSIADGSMPKDGKVPVPKPTPDQQGTTSSDKPSEKPEDEYIPENLWRKRSRLLAKAVGTSVKLGELNADEHVMQSEESQSRLTWAVETALREFKRRSDEGEKEDEGPWMSASEIGGALESLARNYEKRSQFQLAVPLLFHALRLCEDPCHRPVLMNNLAASFAQHPAGVALSMPAAPSGSPEAAIKTPTTREFYLQSALNWATNAYTHAVDVKGEERTSECDEACAVALCNLGDILALVGKPAEARRNYEECVRMSKSLDFPEGVKQAEAGLDRLNKTTKPS</sequence>
<name>A0A2N3N583_9PEZI</name>
<dbReference type="InterPro" id="IPR011990">
    <property type="entry name" value="TPR-like_helical_dom_sf"/>
</dbReference>
<feature type="transmembrane region" description="Helical" evidence="2">
    <location>
        <begin position="115"/>
        <end position="137"/>
    </location>
</feature>
<dbReference type="InterPro" id="IPR019734">
    <property type="entry name" value="TPR_rpt"/>
</dbReference>
<dbReference type="InterPro" id="IPR040201">
    <property type="entry name" value="Mrg3-like"/>
</dbReference>
<dbReference type="SMART" id="SM00028">
    <property type="entry name" value="TPR"/>
    <property type="match status" value="2"/>
</dbReference>
<feature type="region of interest" description="Disordered" evidence="1">
    <location>
        <begin position="1"/>
        <end position="28"/>
    </location>
</feature>
<evidence type="ECO:0000256" key="1">
    <source>
        <dbReference type="SAM" id="MobiDB-lite"/>
    </source>
</evidence>
<evidence type="ECO:0000256" key="2">
    <source>
        <dbReference type="SAM" id="Phobius"/>
    </source>
</evidence>
<dbReference type="PANTHER" id="PTHR28142">
    <property type="entry name" value="MITOCHONDRIAL INNER MEMBRANE I-AAA PROTEASE SUPERCOMPLEX SUBUNIT MGR3-RELATED"/>
    <property type="match status" value="1"/>
</dbReference>
<dbReference type="VEuPathDB" id="FungiDB:jhhlp_006178"/>
<keyword evidence="4" id="KW-1185">Reference proteome</keyword>
<dbReference type="Proteomes" id="UP000233524">
    <property type="component" value="Unassembled WGS sequence"/>
</dbReference>
<dbReference type="GO" id="GO:0051787">
    <property type="term" value="F:misfolded protein binding"/>
    <property type="evidence" value="ECO:0007669"/>
    <property type="project" value="TreeGrafter"/>
</dbReference>
<organism evidence="3 4">
    <name type="scientific">Lomentospora prolificans</name>
    <dbReference type="NCBI Taxonomy" id="41688"/>
    <lineage>
        <taxon>Eukaryota</taxon>
        <taxon>Fungi</taxon>
        <taxon>Dikarya</taxon>
        <taxon>Ascomycota</taxon>
        <taxon>Pezizomycotina</taxon>
        <taxon>Sordariomycetes</taxon>
        <taxon>Hypocreomycetidae</taxon>
        <taxon>Microascales</taxon>
        <taxon>Microascaceae</taxon>
        <taxon>Lomentospora</taxon>
    </lineage>
</organism>
<evidence type="ECO:0000313" key="3">
    <source>
        <dbReference type="EMBL" id="PKS07574.1"/>
    </source>
</evidence>
<feature type="region of interest" description="Disordered" evidence="1">
    <location>
        <begin position="240"/>
        <end position="275"/>
    </location>
</feature>
<accession>A0A2N3N583</accession>
<dbReference type="OrthoDB" id="10050400at2759"/>
<dbReference type="GO" id="GO:0006515">
    <property type="term" value="P:protein quality control for misfolded or incompletely synthesized proteins"/>
    <property type="evidence" value="ECO:0007669"/>
    <property type="project" value="TreeGrafter"/>
</dbReference>
<feature type="compositionally biased region" description="Low complexity" evidence="1">
    <location>
        <begin position="11"/>
        <end position="25"/>
    </location>
</feature>
<evidence type="ECO:0008006" key="5">
    <source>
        <dbReference type="Google" id="ProtNLM"/>
    </source>
</evidence>
<feature type="compositionally biased region" description="Polar residues" evidence="1">
    <location>
        <begin position="255"/>
        <end position="264"/>
    </location>
</feature>
<dbReference type="EMBL" id="NLAX01000701">
    <property type="protein sequence ID" value="PKS07574.1"/>
    <property type="molecule type" value="Genomic_DNA"/>
</dbReference>
<keyword evidence="2" id="KW-0812">Transmembrane</keyword>
<proteinExistence type="predicted"/>
<dbReference type="Gene3D" id="1.25.40.10">
    <property type="entry name" value="Tetratricopeptide repeat domain"/>
    <property type="match status" value="1"/>
</dbReference>
<protein>
    <recommendedName>
        <fullName evidence="5">TPR domain-containing protein</fullName>
    </recommendedName>
</protein>
<dbReference type="SUPFAM" id="SSF48452">
    <property type="entry name" value="TPR-like"/>
    <property type="match status" value="2"/>
</dbReference>
<feature type="compositionally biased region" description="Polar residues" evidence="1">
    <location>
        <begin position="61"/>
        <end position="76"/>
    </location>
</feature>
<keyword evidence="2" id="KW-0472">Membrane</keyword>
<dbReference type="PANTHER" id="PTHR28142:SF1">
    <property type="entry name" value="MITOCHONDRIAL INNER MEMBRANE I-AAA PROTEASE SUPERCOMPLEX SUBUNIT MGR3-RELATED"/>
    <property type="match status" value="1"/>
</dbReference>
<feature type="region of interest" description="Disordered" evidence="1">
    <location>
        <begin position="59"/>
        <end position="80"/>
    </location>
</feature>